<reference evidence="2" key="1">
    <citation type="journal article" date="2019" name="Int. J. Syst. Evol. Microbiol.">
        <title>The Global Catalogue of Microorganisms (GCM) 10K type strain sequencing project: providing services to taxonomists for standard genome sequencing and annotation.</title>
        <authorList>
            <consortium name="The Broad Institute Genomics Platform"/>
            <consortium name="The Broad Institute Genome Sequencing Center for Infectious Disease"/>
            <person name="Wu L."/>
            <person name="Ma J."/>
        </authorList>
    </citation>
    <scope>NUCLEOTIDE SEQUENCE [LARGE SCALE GENOMIC DNA]</scope>
    <source>
        <strain evidence="2">JCM 17494</strain>
    </source>
</reference>
<protein>
    <submittedName>
        <fullName evidence="1">Uncharacterized protein</fullName>
    </submittedName>
</protein>
<comment type="caution">
    <text evidence="1">The sequence shown here is derived from an EMBL/GenBank/DDBJ whole genome shotgun (WGS) entry which is preliminary data.</text>
</comment>
<gene>
    <name evidence="1" type="ORF">GCM10022267_36910</name>
</gene>
<sequence length="137" mass="14227">MPFAARAPASISVGIGPAARNDQQPVVQGPRIAWVLVTDSVGPVSEAALTIVTAASATAARSAPKKPARLIFLIPSTCDEEPPSLVTAEGNIAASVQFVNLVTRRARTAPESDSTVLNRYSNHVVSQARTATPKGDI</sequence>
<keyword evidence="2" id="KW-1185">Reference proteome</keyword>
<accession>A0ABP7B409</accession>
<dbReference type="EMBL" id="BAABBE010000009">
    <property type="protein sequence ID" value="GAA3646915.1"/>
    <property type="molecule type" value="Genomic_DNA"/>
</dbReference>
<proteinExistence type="predicted"/>
<evidence type="ECO:0000313" key="1">
    <source>
        <dbReference type="EMBL" id="GAA3646915.1"/>
    </source>
</evidence>
<organism evidence="1 2">
    <name type="scientific">Lentzea roselyniae</name>
    <dbReference type="NCBI Taxonomy" id="531940"/>
    <lineage>
        <taxon>Bacteria</taxon>
        <taxon>Bacillati</taxon>
        <taxon>Actinomycetota</taxon>
        <taxon>Actinomycetes</taxon>
        <taxon>Pseudonocardiales</taxon>
        <taxon>Pseudonocardiaceae</taxon>
        <taxon>Lentzea</taxon>
    </lineage>
</organism>
<dbReference type="Proteomes" id="UP001500711">
    <property type="component" value="Unassembled WGS sequence"/>
</dbReference>
<name>A0ABP7B409_9PSEU</name>
<evidence type="ECO:0000313" key="2">
    <source>
        <dbReference type="Proteomes" id="UP001500711"/>
    </source>
</evidence>